<dbReference type="RefSeq" id="WP_067383573.1">
    <property type="nucleotide sequence ID" value="NZ_BDQI01000040.1"/>
</dbReference>
<evidence type="ECO:0000313" key="1">
    <source>
        <dbReference type="EMBL" id="GAX57755.1"/>
    </source>
</evidence>
<dbReference type="AlphaFoldDB" id="A0A250VUG1"/>
<keyword evidence="2" id="KW-1185">Reference proteome</keyword>
<evidence type="ECO:0000313" key="2">
    <source>
        <dbReference type="Proteomes" id="UP000217446"/>
    </source>
</evidence>
<reference evidence="2" key="1">
    <citation type="submission" date="2017-05" db="EMBL/GenBank/DDBJ databases">
        <title>Streptomyces olivochromogenes NBRC 3561 whole genome shotgun sequence.</title>
        <authorList>
            <person name="Dohra H."/>
            <person name="Kodani S."/>
        </authorList>
    </citation>
    <scope>NUCLEOTIDE SEQUENCE [LARGE SCALE GENOMIC DNA]</scope>
    <source>
        <strain evidence="2">NBRC 3561</strain>
    </source>
</reference>
<dbReference type="STRING" id="1963.AQJ27_45970"/>
<organism evidence="1 2">
    <name type="scientific">Streptomyces olivochromogenes</name>
    <dbReference type="NCBI Taxonomy" id="1963"/>
    <lineage>
        <taxon>Bacteria</taxon>
        <taxon>Bacillati</taxon>
        <taxon>Actinomycetota</taxon>
        <taxon>Actinomycetes</taxon>
        <taxon>Kitasatosporales</taxon>
        <taxon>Streptomycetaceae</taxon>
        <taxon>Streptomyces</taxon>
    </lineage>
</organism>
<dbReference type="Proteomes" id="UP000217446">
    <property type="component" value="Unassembled WGS sequence"/>
</dbReference>
<comment type="caution">
    <text evidence="1">The sequence shown here is derived from an EMBL/GenBank/DDBJ whole genome shotgun (WGS) entry which is preliminary data.</text>
</comment>
<name>A0A250VUG1_STROL</name>
<accession>A0A250VUG1</accession>
<gene>
    <name evidence="1" type="ORF">SO3561_09325</name>
</gene>
<protein>
    <submittedName>
        <fullName evidence="1">Uncharacterized protein</fullName>
    </submittedName>
</protein>
<proteinExistence type="predicted"/>
<sequence length="230" mass="25697">MPIPKWTIKGIVDDYDECGCCGRRGLKRTVALMPLDADGNEDGTAEDVVYYGTSCAARALGWRQATVTLTAHAAQVERDQRDAYARRMLSIYAPVEFAPVRDQAHVYYGRNQPQRDTGVKATEEVAKLLAEARATLADTTTGPARPSRIEDFRRYVVIFTRDRHIHLVRRVPEDEAKRKEQAAAAQRRADEIRGSVLVVAALDGEAAREVAYADDLTRQWNTKAWQAAHA</sequence>
<dbReference type="EMBL" id="BDQI01000040">
    <property type="protein sequence ID" value="GAX57755.1"/>
    <property type="molecule type" value="Genomic_DNA"/>
</dbReference>